<evidence type="ECO:0000256" key="1">
    <source>
        <dbReference type="ARBA" id="ARBA00023125"/>
    </source>
</evidence>
<dbReference type="PANTHER" id="PTHR30204:SF15">
    <property type="entry name" value="BLL5018 PROTEIN"/>
    <property type="match status" value="1"/>
</dbReference>
<dbReference type="InterPro" id="IPR009061">
    <property type="entry name" value="DNA-bd_dom_put_sf"/>
</dbReference>
<dbReference type="Gene3D" id="1.10.1660.10">
    <property type="match status" value="1"/>
</dbReference>
<dbReference type="SMART" id="SM00422">
    <property type="entry name" value="HTH_MERR"/>
    <property type="match status" value="1"/>
</dbReference>
<protein>
    <submittedName>
        <fullName evidence="3">MerR family transcriptional regulator</fullName>
    </submittedName>
</protein>
<dbReference type="GO" id="GO:0003677">
    <property type="term" value="F:DNA binding"/>
    <property type="evidence" value="ECO:0007669"/>
    <property type="project" value="UniProtKB-KW"/>
</dbReference>
<gene>
    <name evidence="3" type="ORF">ENQ87_11620</name>
</gene>
<accession>A0A831UIP9</accession>
<reference evidence="3" key="1">
    <citation type="journal article" date="2020" name="mSystems">
        <title>Genome- and Community-Level Interaction Insights into Carbon Utilization and Element Cycling Functions of Hydrothermarchaeota in Hydrothermal Sediment.</title>
        <authorList>
            <person name="Zhou Z."/>
            <person name="Liu Y."/>
            <person name="Xu W."/>
            <person name="Pan J."/>
            <person name="Luo Z.H."/>
            <person name="Li M."/>
        </authorList>
    </citation>
    <scope>NUCLEOTIDE SEQUENCE [LARGE SCALE GENOMIC DNA]</scope>
    <source>
        <strain evidence="3">SpSt-349</strain>
    </source>
</reference>
<dbReference type="AlphaFoldDB" id="A0A831UIP9"/>
<dbReference type="CDD" id="cd04765">
    <property type="entry name" value="HTH_MlrA-like_sg2"/>
    <property type="match status" value="1"/>
</dbReference>
<sequence length="119" mass="13620">MEAKLPDKQYFKIGEVAQLTGLKASVLRFWETEFKVLTPPKSRTGQRLYTKRDIELLLTIKQLLYVEKLTIEGARKRLMSSGRSQGQHAVTESISGSSLLGLVKDVRQELESIRRMLQQ</sequence>
<comment type="caution">
    <text evidence="3">The sequence shown here is derived from an EMBL/GenBank/DDBJ whole genome shotgun (WGS) entry which is preliminary data.</text>
</comment>
<evidence type="ECO:0000313" key="3">
    <source>
        <dbReference type="EMBL" id="HEN42994.1"/>
    </source>
</evidence>
<dbReference type="SUPFAM" id="SSF46955">
    <property type="entry name" value="Putative DNA-binding domain"/>
    <property type="match status" value="1"/>
</dbReference>
<name>A0A831UIP9_GEOME</name>
<organism evidence="3">
    <name type="scientific">Geobacter metallireducens</name>
    <dbReference type="NCBI Taxonomy" id="28232"/>
    <lineage>
        <taxon>Bacteria</taxon>
        <taxon>Pseudomonadati</taxon>
        <taxon>Thermodesulfobacteriota</taxon>
        <taxon>Desulfuromonadia</taxon>
        <taxon>Geobacterales</taxon>
        <taxon>Geobacteraceae</taxon>
        <taxon>Geobacter</taxon>
    </lineage>
</organism>
<dbReference type="InterPro" id="IPR000551">
    <property type="entry name" value="MerR-type_HTH_dom"/>
</dbReference>
<evidence type="ECO:0000259" key="2">
    <source>
        <dbReference type="PROSITE" id="PS50937"/>
    </source>
</evidence>
<dbReference type="PROSITE" id="PS50937">
    <property type="entry name" value="HTH_MERR_2"/>
    <property type="match status" value="1"/>
</dbReference>
<dbReference type="EMBL" id="DSOV01000051">
    <property type="protein sequence ID" value="HEN42994.1"/>
    <property type="molecule type" value="Genomic_DNA"/>
</dbReference>
<proteinExistence type="predicted"/>
<keyword evidence="1" id="KW-0238">DNA-binding</keyword>
<dbReference type="PANTHER" id="PTHR30204">
    <property type="entry name" value="REDOX-CYCLING DRUG-SENSING TRANSCRIPTIONAL ACTIVATOR SOXR"/>
    <property type="match status" value="1"/>
</dbReference>
<dbReference type="Pfam" id="PF13411">
    <property type="entry name" value="MerR_1"/>
    <property type="match status" value="1"/>
</dbReference>
<feature type="domain" description="HTH merR-type" evidence="2">
    <location>
        <begin position="10"/>
        <end position="80"/>
    </location>
</feature>
<dbReference type="GO" id="GO:0003700">
    <property type="term" value="F:DNA-binding transcription factor activity"/>
    <property type="evidence" value="ECO:0007669"/>
    <property type="project" value="InterPro"/>
</dbReference>
<dbReference type="InterPro" id="IPR047057">
    <property type="entry name" value="MerR_fam"/>
</dbReference>